<dbReference type="AlphaFoldDB" id="A0A4Z2I638"/>
<evidence type="ECO:0000313" key="1">
    <source>
        <dbReference type="EMBL" id="TNN73497.1"/>
    </source>
</evidence>
<name>A0A4Z2I638_9TELE</name>
<accession>A0A4Z2I638</accession>
<dbReference type="Proteomes" id="UP000314294">
    <property type="component" value="Unassembled WGS sequence"/>
</dbReference>
<keyword evidence="2" id="KW-1185">Reference proteome</keyword>
<evidence type="ECO:0000313" key="2">
    <source>
        <dbReference type="Proteomes" id="UP000314294"/>
    </source>
</evidence>
<gene>
    <name evidence="1" type="ORF">EYF80_016287</name>
</gene>
<dbReference type="EMBL" id="SRLO01000124">
    <property type="protein sequence ID" value="TNN73497.1"/>
    <property type="molecule type" value="Genomic_DNA"/>
</dbReference>
<reference evidence="1 2" key="1">
    <citation type="submission" date="2019-03" db="EMBL/GenBank/DDBJ databases">
        <title>First draft genome of Liparis tanakae, snailfish: a comprehensive survey of snailfish specific genes.</title>
        <authorList>
            <person name="Kim W."/>
            <person name="Song I."/>
            <person name="Jeong J.-H."/>
            <person name="Kim D."/>
            <person name="Kim S."/>
            <person name="Ryu S."/>
            <person name="Song J.Y."/>
            <person name="Lee S.K."/>
        </authorList>
    </citation>
    <scope>NUCLEOTIDE SEQUENCE [LARGE SCALE GENOMIC DNA]</scope>
    <source>
        <tissue evidence="1">Muscle</tissue>
    </source>
</reference>
<organism evidence="1 2">
    <name type="scientific">Liparis tanakae</name>
    <name type="common">Tanaka's snailfish</name>
    <dbReference type="NCBI Taxonomy" id="230148"/>
    <lineage>
        <taxon>Eukaryota</taxon>
        <taxon>Metazoa</taxon>
        <taxon>Chordata</taxon>
        <taxon>Craniata</taxon>
        <taxon>Vertebrata</taxon>
        <taxon>Euteleostomi</taxon>
        <taxon>Actinopterygii</taxon>
        <taxon>Neopterygii</taxon>
        <taxon>Teleostei</taxon>
        <taxon>Neoteleostei</taxon>
        <taxon>Acanthomorphata</taxon>
        <taxon>Eupercaria</taxon>
        <taxon>Perciformes</taxon>
        <taxon>Cottioidei</taxon>
        <taxon>Cottales</taxon>
        <taxon>Liparidae</taxon>
        <taxon>Liparis</taxon>
    </lineage>
</organism>
<comment type="caution">
    <text evidence="1">The sequence shown here is derived from an EMBL/GenBank/DDBJ whole genome shotgun (WGS) entry which is preliminary data.</text>
</comment>
<sequence>MVDQRLERKLFTGLSPEPRVQTLTYRTGRLLLHTDPLEPLRLFTLKQLSERQGGKLWGAGLELSPVGVQLLLQAEHLGGSPVHGGAQRGDLPRRLLQPRLRLPGAARQPLDLPGQLGAQCGQAVHLNPDALELVALPAQRGLQLAQLLQGHAGLPHLRQAGPHLRVERQHLGGQLRCLELLRCRQGHAHLFLGQRVGILQGVQPGLQALRHVLLQSDGQGGGRVNAATQGDRHCD</sequence>
<protein>
    <submittedName>
        <fullName evidence="1">Uncharacterized protein</fullName>
    </submittedName>
</protein>
<proteinExistence type="predicted"/>